<feature type="region of interest" description="Disordered" evidence="7">
    <location>
        <begin position="597"/>
        <end position="621"/>
    </location>
</feature>
<comment type="similarity">
    <text evidence="6">Belongs to the major facilitator superfamily. CAR1 family.</text>
</comment>
<feature type="transmembrane region" description="Helical" evidence="8">
    <location>
        <begin position="565"/>
        <end position="587"/>
    </location>
</feature>
<feature type="region of interest" description="Disordered" evidence="7">
    <location>
        <begin position="1"/>
        <end position="56"/>
    </location>
</feature>
<evidence type="ECO:0000313" key="11">
    <source>
        <dbReference type="Proteomes" id="UP000422736"/>
    </source>
</evidence>
<evidence type="ECO:0000313" key="10">
    <source>
        <dbReference type="EMBL" id="QGN17748.1"/>
    </source>
</evidence>
<organism evidence="10 11">
    <name type="scientific">Kluyveromyces marxianus</name>
    <name type="common">Yeast</name>
    <name type="synonym">Candida kefyr</name>
    <dbReference type="NCBI Taxonomy" id="4911"/>
    <lineage>
        <taxon>Eukaryota</taxon>
        <taxon>Fungi</taxon>
        <taxon>Dikarya</taxon>
        <taxon>Ascomycota</taxon>
        <taxon>Saccharomycotina</taxon>
        <taxon>Saccharomycetes</taxon>
        <taxon>Saccharomycetales</taxon>
        <taxon>Saccharomycetaceae</taxon>
        <taxon>Kluyveromyces</taxon>
    </lineage>
</organism>
<feature type="transmembrane region" description="Helical" evidence="8">
    <location>
        <begin position="156"/>
        <end position="176"/>
    </location>
</feature>
<feature type="transmembrane region" description="Helical" evidence="8">
    <location>
        <begin position="532"/>
        <end position="553"/>
    </location>
</feature>
<feature type="transmembrane region" description="Helical" evidence="8">
    <location>
        <begin position="276"/>
        <end position="296"/>
    </location>
</feature>
<evidence type="ECO:0000256" key="1">
    <source>
        <dbReference type="ARBA" id="ARBA00004141"/>
    </source>
</evidence>
<feature type="transmembrane region" description="Helical" evidence="8">
    <location>
        <begin position="498"/>
        <end position="526"/>
    </location>
</feature>
<feature type="transmembrane region" description="Helical" evidence="8">
    <location>
        <begin position="472"/>
        <end position="491"/>
    </location>
</feature>
<name>A0ABX6EZR4_KLUMA</name>
<keyword evidence="4 8" id="KW-1133">Transmembrane helix</keyword>
<keyword evidence="5 8" id="KW-0472">Membrane</keyword>
<reference evidence="10 11" key="1">
    <citation type="submission" date="2016-03" db="EMBL/GenBank/DDBJ databases">
        <title>How can Kluyveromyces marxianus grow so fast - potential evolutionary course in Saccharomyces Complex revealed by comparative genomics.</title>
        <authorList>
            <person name="Mo W."/>
            <person name="Lu W."/>
            <person name="Yang X."/>
            <person name="Qi J."/>
            <person name="Lv H."/>
        </authorList>
    </citation>
    <scope>NUCLEOTIDE SEQUENCE [LARGE SCALE GENOMIC DNA]</scope>
    <source>
        <strain evidence="10 11">FIM1</strain>
    </source>
</reference>
<proteinExistence type="inferred from homology"/>
<evidence type="ECO:0000256" key="3">
    <source>
        <dbReference type="ARBA" id="ARBA00022692"/>
    </source>
</evidence>
<evidence type="ECO:0000256" key="5">
    <source>
        <dbReference type="ARBA" id="ARBA00023136"/>
    </source>
</evidence>
<keyword evidence="2" id="KW-0813">Transport</keyword>
<reference evidence="10 11" key="2">
    <citation type="submission" date="2019-11" db="EMBL/GenBank/DDBJ databases">
        <authorList>
            <person name="Lu H."/>
        </authorList>
    </citation>
    <scope>NUCLEOTIDE SEQUENCE [LARGE SCALE GENOMIC DNA]</scope>
    <source>
        <strain evidence="10 11">FIM1</strain>
    </source>
</reference>
<evidence type="ECO:0000259" key="9">
    <source>
        <dbReference type="PROSITE" id="PS50850"/>
    </source>
</evidence>
<dbReference type="PANTHER" id="PTHR23502">
    <property type="entry name" value="MAJOR FACILITATOR SUPERFAMILY"/>
    <property type="match status" value="1"/>
</dbReference>
<accession>A0ABX6EZR4</accession>
<dbReference type="InterPro" id="IPR011701">
    <property type="entry name" value="MFS"/>
</dbReference>
<dbReference type="Proteomes" id="UP000422736">
    <property type="component" value="Chromosome 8"/>
</dbReference>
<keyword evidence="3 8" id="KW-0812">Transmembrane</keyword>
<feature type="compositionally biased region" description="Low complexity" evidence="7">
    <location>
        <begin position="36"/>
        <end position="49"/>
    </location>
</feature>
<dbReference type="Pfam" id="PF07690">
    <property type="entry name" value="MFS_1"/>
    <property type="match status" value="1"/>
</dbReference>
<dbReference type="InterPro" id="IPR020846">
    <property type="entry name" value="MFS_dom"/>
</dbReference>
<evidence type="ECO:0000256" key="4">
    <source>
        <dbReference type="ARBA" id="ARBA00022989"/>
    </source>
</evidence>
<dbReference type="SUPFAM" id="SSF103473">
    <property type="entry name" value="MFS general substrate transporter"/>
    <property type="match status" value="1"/>
</dbReference>
<feature type="transmembrane region" description="Helical" evidence="8">
    <location>
        <begin position="245"/>
        <end position="270"/>
    </location>
</feature>
<feature type="transmembrane region" description="Helical" evidence="8">
    <location>
        <begin position="120"/>
        <end position="144"/>
    </location>
</feature>
<evidence type="ECO:0000256" key="8">
    <source>
        <dbReference type="SAM" id="Phobius"/>
    </source>
</evidence>
<feature type="transmembrane region" description="Helical" evidence="8">
    <location>
        <begin position="213"/>
        <end position="233"/>
    </location>
</feature>
<keyword evidence="11" id="KW-1185">Reference proteome</keyword>
<dbReference type="Gene3D" id="1.20.1250.20">
    <property type="entry name" value="MFS general substrate transporter like domains"/>
    <property type="match status" value="1"/>
</dbReference>
<gene>
    <name evidence="10" type="primary">QDR2</name>
    <name evidence="10" type="ORF">FIM1_4957</name>
</gene>
<dbReference type="InterPro" id="IPR036259">
    <property type="entry name" value="MFS_trans_sf"/>
</dbReference>
<feature type="domain" description="Major facilitator superfamily (MFS) profile" evidence="9">
    <location>
        <begin position="122"/>
        <end position="589"/>
    </location>
</feature>
<feature type="compositionally biased region" description="Acidic residues" evidence="7">
    <location>
        <begin position="605"/>
        <end position="621"/>
    </location>
</feature>
<evidence type="ECO:0000256" key="6">
    <source>
        <dbReference type="ARBA" id="ARBA00038347"/>
    </source>
</evidence>
<feature type="compositionally biased region" description="Basic and acidic residues" evidence="7">
    <location>
        <begin position="22"/>
        <end position="33"/>
    </location>
</feature>
<comment type="subcellular location">
    <subcellularLocation>
        <location evidence="1">Membrane</location>
        <topology evidence="1">Multi-pass membrane protein</topology>
    </subcellularLocation>
</comment>
<feature type="transmembrane region" description="Helical" evidence="8">
    <location>
        <begin position="393"/>
        <end position="418"/>
    </location>
</feature>
<evidence type="ECO:0000256" key="2">
    <source>
        <dbReference type="ARBA" id="ARBA00022448"/>
    </source>
</evidence>
<feature type="transmembrane region" description="Helical" evidence="8">
    <location>
        <begin position="188"/>
        <end position="207"/>
    </location>
</feature>
<dbReference type="EMBL" id="CP015060">
    <property type="protein sequence ID" value="QGN17748.1"/>
    <property type="molecule type" value="Genomic_DNA"/>
</dbReference>
<evidence type="ECO:0000256" key="7">
    <source>
        <dbReference type="SAM" id="MobiDB-lite"/>
    </source>
</evidence>
<dbReference type="PANTHER" id="PTHR23502:SF51">
    <property type="entry name" value="QUINIDINE RESISTANCE PROTEIN 1-RELATED"/>
    <property type="match status" value="1"/>
</dbReference>
<sequence length="639" mass="70926">MMHSSSDQSADQSIDQEMAKLGLHEDKEHDGEHLAGSGSESVSGSVSMSVDEDSSVLEEQHAFDPQHLYTDHVETRDTRGERKFGRVVSDRAASVQSSSKLEAVDANGVPYTRFSKNDKFLLVVICALSGFYSTIAQTIYFPALSVIEKEFNVSDGLVNITVVVYSLCQGIFPVIMGGLADQLGRRPIVLCCIAVYCAACIGIARCQTYGEMLFLRCLQGGGISPIIAINSGIMGDITVKSERGGYVGLTSGFQVLGSAIGGLLGALFTARWGWRSIFWFLAAGSGVTLAFVVLTLPETKRSIVGNGSIKPPRFINKSFLFYLPYYRRKLHLDNPDYSTKAETIKYDPKAPYKILTRPELISLLAVQGLQYTTWICHMTVLSQQLTKKYKLKMVIVGVCFLPAGLCTLTSIVTAGRFLNWNYRRRYRRHKEFVRAEKERLLKEHNYDTHVVDEIMENDIKYKFDLFKTRLDWIYMPIFISNAGFVTFGWCIGEKQPLAAVLVMSGLGSLTCNCIISICNTLVVDLYPDTSSTAAGCVNLVRCVFSAIILAALAKMDKSMKIGGTFTFLTATAITCSTLLIIPLRYGLQLQLAREQRENAKKPNEEELDENNIDPDDSEEEQELYDLRRAATAQSNFSAL</sequence>
<feature type="compositionally biased region" description="Low complexity" evidence="7">
    <location>
        <begin position="1"/>
        <end position="16"/>
    </location>
</feature>
<protein>
    <submittedName>
        <fullName evidence="10">Quinidine resistance protein 2</fullName>
    </submittedName>
</protein>
<dbReference type="PROSITE" id="PS50850">
    <property type="entry name" value="MFS"/>
    <property type="match status" value="1"/>
</dbReference>